<dbReference type="KEGG" id="dpe:6589661"/>
<sequence length="129" mass="14160">MVARNTSCVPADPDMPSIVWASPFWSAVRPSGHDFCRYRQGPMAWRTFRSGHCLSSPLAVGISSAGDRRFSTVAPHPIGSSRSYCLECCSHCVIVQGPVIEGKIRHRIKRLASSSRREPSGLGHRQQGL</sequence>
<dbReference type="HOGENOM" id="CLU_1951013_0_0_1"/>
<proteinExistence type="predicted"/>
<dbReference type="EMBL" id="CH479180">
    <property type="protein sequence ID" value="EDW28293.1"/>
    <property type="molecule type" value="Genomic_DNA"/>
</dbReference>
<dbReference type="Proteomes" id="UP000008744">
    <property type="component" value="Unassembled WGS sequence"/>
</dbReference>
<organism evidence="2">
    <name type="scientific">Drosophila persimilis</name>
    <name type="common">Fruit fly</name>
    <dbReference type="NCBI Taxonomy" id="7234"/>
    <lineage>
        <taxon>Eukaryota</taxon>
        <taxon>Metazoa</taxon>
        <taxon>Ecdysozoa</taxon>
        <taxon>Arthropoda</taxon>
        <taxon>Hexapoda</taxon>
        <taxon>Insecta</taxon>
        <taxon>Pterygota</taxon>
        <taxon>Neoptera</taxon>
        <taxon>Endopterygota</taxon>
        <taxon>Diptera</taxon>
        <taxon>Brachycera</taxon>
        <taxon>Muscomorpha</taxon>
        <taxon>Ephydroidea</taxon>
        <taxon>Drosophilidae</taxon>
        <taxon>Drosophila</taxon>
        <taxon>Sophophora</taxon>
    </lineage>
</organism>
<accession>B4G6X4</accession>
<evidence type="ECO:0000313" key="2">
    <source>
        <dbReference type="Proteomes" id="UP000008744"/>
    </source>
</evidence>
<dbReference type="OMA" id="LECCSHC"/>
<gene>
    <name evidence="1" type="primary">Dper\GL19125</name>
    <name evidence="1" type="ORF">Dper_GL19125</name>
</gene>
<protein>
    <submittedName>
        <fullName evidence="1">GL19125</fullName>
    </submittedName>
</protein>
<keyword evidence="2" id="KW-1185">Reference proteome</keyword>
<dbReference type="AlphaFoldDB" id="B4G6X4"/>
<name>B4G6X4_DROPE</name>
<reference evidence="1 2" key="1">
    <citation type="journal article" date="2007" name="Nature">
        <title>Evolution of genes and genomes on the Drosophila phylogeny.</title>
        <authorList>
            <consortium name="Drosophila 12 Genomes Consortium"/>
            <person name="Clark A.G."/>
            <person name="Eisen M.B."/>
            <person name="Smith D.R."/>
            <person name="Bergman C.M."/>
            <person name="Oliver B."/>
            <person name="Markow T.A."/>
            <person name="Kaufman T.C."/>
            <person name="Kellis M."/>
            <person name="Gelbart W."/>
            <person name="Iyer V.N."/>
            <person name="Pollard D.A."/>
            <person name="Sackton T.B."/>
            <person name="Larracuente A.M."/>
            <person name="Singh N.D."/>
            <person name="Abad J.P."/>
            <person name="Abt D.N."/>
            <person name="Adryan B."/>
            <person name="Aguade M."/>
            <person name="Akashi H."/>
            <person name="Anderson W.W."/>
            <person name="Aquadro C.F."/>
            <person name="Ardell D.H."/>
            <person name="Arguello R."/>
            <person name="Artieri C.G."/>
            <person name="Barbash D.A."/>
            <person name="Barker D."/>
            <person name="Barsanti P."/>
            <person name="Batterham P."/>
            <person name="Batzoglou S."/>
            <person name="Begun D."/>
            <person name="Bhutkar A."/>
            <person name="Blanco E."/>
            <person name="Bosak S.A."/>
            <person name="Bradley R.K."/>
            <person name="Brand A.D."/>
            <person name="Brent M.R."/>
            <person name="Brooks A.N."/>
            <person name="Brown R.H."/>
            <person name="Butlin R.K."/>
            <person name="Caggese C."/>
            <person name="Calvi B.R."/>
            <person name="Bernardo de Carvalho A."/>
            <person name="Caspi A."/>
            <person name="Castrezana S."/>
            <person name="Celniker S.E."/>
            <person name="Chang J.L."/>
            <person name="Chapple C."/>
            <person name="Chatterji S."/>
            <person name="Chinwalla A."/>
            <person name="Civetta A."/>
            <person name="Clifton S.W."/>
            <person name="Comeron J.M."/>
            <person name="Costello J.C."/>
            <person name="Coyne J.A."/>
            <person name="Daub J."/>
            <person name="David R.G."/>
            <person name="Delcher A.L."/>
            <person name="Delehaunty K."/>
            <person name="Do C.B."/>
            <person name="Ebling H."/>
            <person name="Edwards K."/>
            <person name="Eickbush T."/>
            <person name="Evans J.D."/>
            <person name="Filipski A."/>
            <person name="Findeiss S."/>
            <person name="Freyhult E."/>
            <person name="Fulton L."/>
            <person name="Fulton R."/>
            <person name="Garcia A.C."/>
            <person name="Gardiner A."/>
            <person name="Garfield D.A."/>
            <person name="Garvin B.E."/>
            <person name="Gibson G."/>
            <person name="Gilbert D."/>
            <person name="Gnerre S."/>
            <person name="Godfrey J."/>
            <person name="Good R."/>
            <person name="Gotea V."/>
            <person name="Gravely B."/>
            <person name="Greenberg A.J."/>
            <person name="Griffiths-Jones S."/>
            <person name="Gross S."/>
            <person name="Guigo R."/>
            <person name="Gustafson E.A."/>
            <person name="Haerty W."/>
            <person name="Hahn M.W."/>
            <person name="Halligan D.L."/>
            <person name="Halpern A.L."/>
            <person name="Halter G.M."/>
            <person name="Han M.V."/>
            <person name="Heger A."/>
            <person name="Hillier L."/>
            <person name="Hinrichs A.S."/>
            <person name="Holmes I."/>
            <person name="Hoskins R.A."/>
            <person name="Hubisz M.J."/>
            <person name="Hultmark D."/>
            <person name="Huntley M.A."/>
            <person name="Jaffe D.B."/>
            <person name="Jagadeeshan S."/>
            <person name="Jeck W.R."/>
            <person name="Johnson J."/>
            <person name="Jones C.D."/>
            <person name="Jordan W.C."/>
            <person name="Karpen G.H."/>
            <person name="Kataoka E."/>
            <person name="Keightley P.D."/>
            <person name="Kheradpour P."/>
            <person name="Kirkness E.F."/>
            <person name="Koerich L.B."/>
            <person name="Kristiansen K."/>
            <person name="Kudrna D."/>
            <person name="Kulathinal R.J."/>
            <person name="Kumar S."/>
            <person name="Kwok R."/>
            <person name="Lander E."/>
            <person name="Langley C.H."/>
            <person name="Lapoint R."/>
            <person name="Lazzaro B.P."/>
            <person name="Lee S.J."/>
            <person name="Levesque L."/>
            <person name="Li R."/>
            <person name="Lin C.F."/>
            <person name="Lin M.F."/>
            <person name="Lindblad-Toh K."/>
            <person name="Llopart A."/>
            <person name="Long M."/>
            <person name="Low L."/>
            <person name="Lozovsky E."/>
            <person name="Lu J."/>
            <person name="Luo M."/>
            <person name="Machado C.A."/>
            <person name="Makalowski W."/>
            <person name="Marzo M."/>
            <person name="Matsuda M."/>
            <person name="Matzkin L."/>
            <person name="McAllister B."/>
            <person name="McBride C.S."/>
            <person name="McKernan B."/>
            <person name="McKernan K."/>
            <person name="Mendez-Lago M."/>
            <person name="Minx P."/>
            <person name="Mollenhauer M.U."/>
            <person name="Montooth K."/>
            <person name="Mount S.M."/>
            <person name="Mu X."/>
            <person name="Myers E."/>
            <person name="Negre B."/>
            <person name="Newfeld S."/>
            <person name="Nielsen R."/>
            <person name="Noor M.A."/>
            <person name="O'Grady P."/>
            <person name="Pachter L."/>
            <person name="Papaceit M."/>
            <person name="Parisi M.J."/>
            <person name="Parisi M."/>
            <person name="Parts L."/>
            <person name="Pedersen J.S."/>
            <person name="Pesole G."/>
            <person name="Phillippy A.M."/>
            <person name="Ponting C.P."/>
            <person name="Pop M."/>
            <person name="Porcelli D."/>
            <person name="Powell J.R."/>
            <person name="Prohaska S."/>
            <person name="Pruitt K."/>
            <person name="Puig M."/>
            <person name="Quesneville H."/>
            <person name="Ram K.R."/>
            <person name="Rand D."/>
            <person name="Rasmussen M.D."/>
            <person name="Reed L.K."/>
            <person name="Reenan R."/>
            <person name="Reily A."/>
            <person name="Remington K.A."/>
            <person name="Rieger T.T."/>
            <person name="Ritchie M.G."/>
            <person name="Robin C."/>
            <person name="Rogers Y.H."/>
            <person name="Rohde C."/>
            <person name="Rozas J."/>
            <person name="Rubenfield M.J."/>
            <person name="Ruiz A."/>
            <person name="Russo S."/>
            <person name="Salzberg S.L."/>
            <person name="Sanchez-Gracia A."/>
            <person name="Saranga D.J."/>
            <person name="Sato H."/>
            <person name="Schaeffer S.W."/>
            <person name="Schatz M.C."/>
            <person name="Schlenke T."/>
            <person name="Schwartz R."/>
            <person name="Segarra C."/>
            <person name="Singh R.S."/>
            <person name="Sirot L."/>
            <person name="Sirota M."/>
            <person name="Sisneros N.B."/>
            <person name="Smith C.D."/>
            <person name="Smith T.F."/>
            <person name="Spieth J."/>
            <person name="Stage D.E."/>
            <person name="Stark A."/>
            <person name="Stephan W."/>
            <person name="Strausberg R.L."/>
            <person name="Strempel S."/>
            <person name="Sturgill D."/>
            <person name="Sutton G."/>
            <person name="Sutton G.G."/>
            <person name="Tao W."/>
            <person name="Teichmann S."/>
            <person name="Tobari Y.N."/>
            <person name="Tomimura Y."/>
            <person name="Tsolas J.M."/>
            <person name="Valente V.L."/>
            <person name="Venter E."/>
            <person name="Venter J.C."/>
            <person name="Vicario S."/>
            <person name="Vieira F.G."/>
            <person name="Vilella A.J."/>
            <person name="Villasante A."/>
            <person name="Walenz B."/>
            <person name="Wang J."/>
            <person name="Wasserman M."/>
            <person name="Watts T."/>
            <person name="Wilson D."/>
            <person name="Wilson R.K."/>
            <person name="Wing R.A."/>
            <person name="Wolfner M.F."/>
            <person name="Wong A."/>
            <person name="Wong G.K."/>
            <person name="Wu C.I."/>
            <person name="Wu G."/>
            <person name="Yamamoto D."/>
            <person name="Yang H.P."/>
            <person name="Yang S.P."/>
            <person name="Yorke J.A."/>
            <person name="Yoshida K."/>
            <person name="Zdobnov E."/>
            <person name="Zhang P."/>
            <person name="Zhang Y."/>
            <person name="Zimin A.V."/>
            <person name="Baldwin J."/>
            <person name="Abdouelleil A."/>
            <person name="Abdulkadir J."/>
            <person name="Abebe A."/>
            <person name="Abera B."/>
            <person name="Abreu J."/>
            <person name="Acer S.C."/>
            <person name="Aftuck L."/>
            <person name="Alexander A."/>
            <person name="An P."/>
            <person name="Anderson E."/>
            <person name="Anderson S."/>
            <person name="Arachi H."/>
            <person name="Azer M."/>
            <person name="Bachantsang P."/>
            <person name="Barry A."/>
            <person name="Bayul T."/>
            <person name="Berlin A."/>
            <person name="Bessette D."/>
            <person name="Bloom T."/>
            <person name="Blye J."/>
            <person name="Boguslavskiy L."/>
            <person name="Bonnet C."/>
            <person name="Boukhgalter B."/>
            <person name="Bourzgui I."/>
            <person name="Brown A."/>
            <person name="Cahill P."/>
            <person name="Channer S."/>
            <person name="Cheshatsang Y."/>
            <person name="Chuda L."/>
            <person name="Citroen M."/>
            <person name="Collymore A."/>
            <person name="Cooke P."/>
            <person name="Costello M."/>
            <person name="D'Aco K."/>
            <person name="Daza R."/>
            <person name="De Haan G."/>
            <person name="DeGray S."/>
            <person name="DeMaso C."/>
            <person name="Dhargay N."/>
            <person name="Dooley K."/>
            <person name="Dooley E."/>
            <person name="Doricent M."/>
            <person name="Dorje P."/>
            <person name="Dorjee K."/>
            <person name="Dupes A."/>
            <person name="Elong R."/>
            <person name="Falk J."/>
            <person name="Farina A."/>
            <person name="Faro S."/>
            <person name="Ferguson D."/>
            <person name="Fisher S."/>
            <person name="Foley C.D."/>
            <person name="Franke A."/>
            <person name="Friedrich D."/>
            <person name="Gadbois L."/>
            <person name="Gearin G."/>
            <person name="Gearin C.R."/>
            <person name="Giannoukos G."/>
            <person name="Goode T."/>
            <person name="Graham J."/>
            <person name="Grandbois E."/>
            <person name="Grewal S."/>
            <person name="Gyaltsen K."/>
            <person name="Hafez N."/>
            <person name="Hagos B."/>
            <person name="Hall J."/>
            <person name="Henson C."/>
            <person name="Hollinger A."/>
            <person name="Honan T."/>
            <person name="Huard M.D."/>
            <person name="Hughes L."/>
            <person name="Hurhula B."/>
            <person name="Husby M.E."/>
            <person name="Kamat A."/>
            <person name="Kanga B."/>
            <person name="Kashin S."/>
            <person name="Khazanovich D."/>
            <person name="Kisner P."/>
            <person name="Lance K."/>
            <person name="Lara M."/>
            <person name="Lee W."/>
            <person name="Lennon N."/>
            <person name="Letendre F."/>
            <person name="LeVine R."/>
            <person name="Lipovsky A."/>
            <person name="Liu X."/>
            <person name="Liu J."/>
            <person name="Liu S."/>
            <person name="Lokyitsang T."/>
            <person name="Lokyitsang Y."/>
            <person name="Lubonja R."/>
            <person name="Lui A."/>
            <person name="MacDonald P."/>
            <person name="Magnisalis V."/>
            <person name="Maru K."/>
            <person name="Matthews C."/>
            <person name="McCusker W."/>
            <person name="McDonough S."/>
            <person name="Mehta T."/>
            <person name="Meldrim J."/>
            <person name="Meneus L."/>
            <person name="Mihai O."/>
            <person name="Mihalev A."/>
            <person name="Mihova T."/>
            <person name="Mittelman R."/>
            <person name="Mlenga V."/>
            <person name="Montmayeur A."/>
            <person name="Mulrain L."/>
            <person name="Navidi A."/>
            <person name="Naylor J."/>
            <person name="Negash T."/>
            <person name="Nguyen T."/>
            <person name="Nguyen N."/>
            <person name="Nicol R."/>
            <person name="Norbu C."/>
            <person name="Norbu N."/>
            <person name="Novod N."/>
            <person name="O'Neill B."/>
            <person name="Osman S."/>
            <person name="Markiewicz E."/>
            <person name="Oyono O.L."/>
            <person name="Patti C."/>
            <person name="Phunkhang P."/>
            <person name="Pierre F."/>
            <person name="Priest M."/>
            <person name="Raghuraman S."/>
            <person name="Rege F."/>
            <person name="Reyes R."/>
            <person name="Rise C."/>
            <person name="Rogov P."/>
            <person name="Ross K."/>
            <person name="Ryan E."/>
            <person name="Settipalli S."/>
            <person name="Shea T."/>
            <person name="Sherpa N."/>
            <person name="Shi L."/>
            <person name="Shih D."/>
            <person name="Sparrow T."/>
            <person name="Spaulding J."/>
            <person name="Stalker J."/>
            <person name="Stange-Thomann N."/>
            <person name="Stavropoulos S."/>
            <person name="Stone C."/>
            <person name="Strader C."/>
            <person name="Tesfaye S."/>
            <person name="Thomson T."/>
            <person name="Thoulutsang Y."/>
            <person name="Thoulutsang D."/>
            <person name="Topham K."/>
            <person name="Topping I."/>
            <person name="Tsamla T."/>
            <person name="Vassiliev H."/>
            <person name="Vo A."/>
            <person name="Wangchuk T."/>
            <person name="Wangdi T."/>
            <person name="Weiand M."/>
            <person name="Wilkinson J."/>
            <person name="Wilson A."/>
            <person name="Yadav S."/>
            <person name="Young G."/>
            <person name="Yu Q."/>
            <person name="Zembek L."/>
            <person name="Zhong D."/>
            <person name="Zimmer A."/>
            <person name="Zwirko Z."/>
            <person name="Jaffe D.B."/>
            <person name="Alvarez P."/>
            <person name="Brockman W."/>
            <person name="Butler J."/>
            <person name="Chin C."/>
            <person name="Gnerre S."/>
            <person name="Grabherr M."/>
            <person name="Kleber M."/>
            <person name="Mauceli E."/>
            <person name="MacCallum I."/>
        </authorList>
    </citation>
    <scope>NUCLEOTIDE SEQUENCE [LARGE SCALE GENOMIC DNA]</scope>
    <source>
        <strain evidence="2">MSH-3 / Tucson 14011-0111.49</strain>
    </source>
</reference>
<evidence type="ECO:0000313" key="1">
    <source>
        <dbReference type="EMBL" id="EDW28293.1"/>
    </source>
</evidence>